<dbReference type="PANTHER" id="PTHR23282:SF146">
    <property type="entry name" value="RT07201P-RELATED"/>
    <property type="match status" value="1"/>
</dbReference>
<proteinExistence type="predicted"/>
<sequence length="80" mass="9241">VRFFFHKFGNGVGELRLYSLESVQPPYNNKEVELWRSYGNKGDTWWKAAVNLPNMTKSYQLQFVARRGVGNSDIAIDDIT</sequence>
<dbReference type="EMBL" id="BMAO01004458">
    <property type="protein sequence ID" value="GFQ94721.1"/>
    <property type="molecule type" value="Genomic_DNA"/>
</dbReference>
<dbReference type="InterPro" id="IPR013320">
    <property type="entry name" value="ConA-like_dom_sf"/>
</dbReference>
<feature type="domain" description="MAM" evidence="1">
    <location>
        <begin position="1"/>
        <end position="80"/>
    </location>
</feature>
<dbReference type="Pfam" id="PF00629">
    <property type="entry name" value="MAM"/>
    <property type="match status" value="1"/>
</dbReference>
<organism evidence="2 3">
    <name type="scientific">Trichonephila clavata</name>
    <name type="common">Joro spider</name>
    <name type="synonym">Nephila clavata</name>
    <dbReference type="NCBI Taxonomy" id="2740835"/>
    <lineage>
        <taxon>Eukaryota</taxon>
        <taxon>Metazoa</taxon>
        <taxon>Ecdysozoa</taxon>
        <taxon>Arthropoda</taxon>
        <taxon>Chelicerata</taxon>
        <taxon>Arachnida</taxon>
        <taxon>Araneae</taxon>
        <taxon>Araneomorphae</taxon>
        <taxon>Entelegynae</taxon>
        <taxon>Araneoidea</taxon>
        <taxon>Nephilidae</taxon>
        <taxon>Trichonephila</taxon>
    </lineage>
</organism>
<evidence type="ECO:0000313" key="3">
    <source>
        <dbReference type="Proteomes" id="UP000887116"/>
    </source>
</evidence>
<dbReference type="InterPro" id="IPR000998">
    <property type="entry name" value="MAM_dom"/>
</dbReference>
<dbReference type="PANTHER" id="PTHR23282">
    <property type="entry name" value="APICAL ENDOSOMAL GLYCOPROTEIN PRECURSOR"/>
    <property type="match status" value="1"/>
</dbReference>
<gene>
    <name evidence="2" type="primary">AVEN_83090_1</name>
    <name evidence="2" type="ORF">TNCT_186141</name>
</gene>
<comment type="caution">
    <text evidence="2">The sequence shown here is derived from an EMBL/GenBank/DDBJ whole genome shotgun (WGS) entry which is preliminary data.</text>
</comment>
<dbReference type="Gene3D" id="2.60.120.200">
    <property type="match status" value="1"/>
</dbReference>
<evidence type="ECO:0000259" key="1">
    <source>
        <dbReference type="PROSITE" id="PS50060"/>
    </source>
</evidence>
<reference evidence="2" key="1">
    <citation type="submission" date="2020-07" db="EMBL/GenBank/DDBJ databases">
        <title>Multicomponent nature underlies the extraordinary mechanical properties of spider dragline silk.</title>
        <authorList>
            <person name="Kono N."/>
            <person name="Nakamura H."/>
            <person name="Mori M."/>
            <person name="Yoshida Y."/>
            <person name="Ohtoshi R."/>
            <person name="Malay A.D."/>
            <person name="Moran D.A.P."/>
            <person name="Tomita M."/>
            <person name="Numata K."/>
            <person name="Arakawa K."/>
        </authorList>
    </citation>
    <scope>NUCLEOTIDE SEQUENCE</scope>
</reference>
<dbReference type="PROSITE" id="PS50060">
    <property type="entry name" value="MAM_2"/>
    <property type="match status" value="1"/>
</dbReference>
<dbReference type="OrthoDB" id="73209at2759"/>
<name>A0A8X6G2T4_TRICU</name>
<feature type="non-terminal residue" evidence="2">
    <location>
        <position position="80"/>
    </location>
</feature>
<protein>
    <submittedName>
        <fullName evidence="2">MAM domain-containing protein</fullName>
    </submittedName>
</protein>
<dbReference type="SUPFAM" id="SSF49899">
    <property type="entry name" value="Concanavalin A-like lectins/glucanases"/>
    <property type="match status" value="1"/>
</dbReference>
<dbReference type="GO" id="GO:0016020">
    <property type="term" value="C:membrane"/>
    <property type="evidence" value="ECO:0007669"/>
    <property type="project" value="InterPro"/>
</dbReference>
<keyword evidence="3" id="KW-1185">Reference proteome</keyword>
<dbReference type="Proteomes" id="UP000887116">
    <property type="component" value="Unassembled WGS sequence"/>
</dbReference>
<dbReference type="InterPro" id="IPR051560">
    <property type="entry name" value="MAM_domain-containing"/>
</dbReference>
<accession>A0A8X6G2T4</accession>
<dbReference type="AlphaFoldDB" id="A0A8X6G2T4"/>
<evidence type="ECO:0000313" key="2">
    <source>
        <dbReference type="EMBL" id="GFQ94721.1"/>
    </source>
</evidence>